<keyword evidence="2" id="KW-1185">Reference proteome</keyword>
<organism evidence="1 2">
    <name type="scientific">Mugilogobius chulae</name>
    <name type="common">yellowstripe goby</name>
    <dbReference type="NCBI Taxonomy" id="88201"/>
    <lineage>
        <taxon>Eukaryota</taxon>
        <taxon>Metazoa</taxon>
        <taxon>Chordata</taxon>
        <taxon>Craniata</taxon>
        <taxon>Vertebrata</taxon>
        <taxon>Euteleostomi</taxon>
        <taxon>Actinopterygii</taxon>
        <taxon>Neopterygii</taxon>
        <taxon>Teleostei</taxon>
        <taxon>Neoteleostei</taxon>
        <taxon>Acanthomorphata</taxon>
        <taxon>Gobiaria</taxon>
        <taxon>Gobiiformes</taxon>
        <taxon>Gobioidei</taxon>
        <taxon>Gobiidae</taxon>
        <taxon>Gobionellinae</taxon>
        <taxon>Mugilogobius</taxon>
    </lineage>
</organism>
<protein>
    <submittedName>
        <fullName evidence="1">Uncharacterized protein</fullName>
    </submittedName>
</protein>
<dbReference type="Proteomes" id="UP001460270">
    <property type="component" value="Unassembled WGS sequence"/>
</dbReference>
<comment type="caution">
    <text evidence="1">The sequence shown here is derived from an EMBL/GenBank/DDBJ whole genome shotgun (WGS) entry which is preliminary data.</text>
</comment>
<sequence length="193" mass="22011">MSNRRIGAASAVLRSLYQSVVVKKQLSRKAKLSIYGQSTFKPSPRAMPRTRWRGYVSGLAWERLGILPEELEEVCVDRKFGPPSSDCCLHDHDISPQKQQCHRAKLTTSANEHKAAAIFCHRGFQPLLSDRPLQTTAHMHLETLQLIYIHTACFNFIENHTTTANALPTLENHIIHSGERFYCCWSPWDMIPN</sequence>
<dbReference type="AlphaFoldDB" id="A0AAW0MR70"/>
<gene>
    <name evidence="1" type="ORF">WMY93_032530</name>
</gene>
<dbReference type="EMBL" id="JBBPFD010000046">
    <property type="protein sequence ID" value="KAK7880835.1"/>
    <property type="molecule type" value="Genomic_DNA"/>
</dbReference>
<reference evidence="2" key="1">
    <citation type="submission" date="2024-04" db="EMBL/GenBank/DDBJ databases">
        <title>Salinicola lusitanus LLJ914,a marine bacterium isolated from the Okinawa Trough.</title>
        <authorList>
            <person name="Li J."/>
        </authorList>
    </citation>
    <scope>NUCLEOTIDE SEQUENCE [LARGE SCALE GENOMIC DNA]</scope>
</reference>
<accession>A0AAW0MR70</accession>
<evidence type="ECO:0000313" key="2">
    <source>
        <dbReference type="Proteomes" id="UP001460270"/>
    </source>
</evidence>
<proteinExistence type="predicted"/>
<evidence type="ECO:0000313" key="1">
    <source>
        <dbReference type="EMBL" id="KAK7880835.1"/>
    </source>
</evidence>
<name>A0AAW0MR70_9GOBI</name>